<evidence type="ECO:0000256" key="1">
    <source>
        <dbReference type="SAM" id="MobiDB-lite"/>
    </source>
</evidence>
<name>A0AAV7NZI3_PLEWA</name>
<feature type="compositionally biased region" description="Low complexity" evidence="1">
    <location>
        <begin position="44"/>
        <end position="56"/>
    </location>
</feature>
<sequence length="78" mass="8401">MPPRGHLPCQLRHAALGKPRLYNAGLKTRILRWGRRRLCALTEPAGAHPGGAAESACTEKIAGPTPTRLPARPPRAHP</sequence>
<gene>
    <name evidence="2" type="ORF">NDU88_006925</name>
</gene>
<feature type="region of interest" description="Disordered" evidence="1">
    <location>
        <begin position="44"/>
        <end position="78"/>
    </location>
</feature>
<protein>
    <submittedName>
        <fullName evidence="2">Uncharacterized protein</fullName>
    </submittedName>
</protein>
<organism evidence="2 3">
    <name type="scientific">Pleurodeles waltl</name>
    <name type="common">Iberian ribbed newt</name>
    <dbReference type="NCBI Taxonomy" id="8319"/>
    <lineage>
        <taxon>Eukaryota</taxon>
        <taxon>Metazoa</taxon>
        <taxon>Chordata</taxon>
        <taxon>Craniata</taxon>
        <taxon>Vertebrata</taxon>
        <taxon>Euteleostomi</taxon>
        <taxon>Amphibia</taxon>
        <taxon>Batrachia</taxon>
        <taxon>Caudata</taxon>
        <taxon>Salamandroidea</taxon>
        <taxon>Salamandridae</taxon>
        <taxon>Pleurodelinae</taxon>
        <taxon>Pleurodeles</taxon>
    </lineage>
</organism>
<dbReference type="EMBL" id="JANPWB010000012">
    <property type="protein sequence ID" value="KAJ1118738.1"/>
    <property type="molecule type" value="Genomic_DNA"/>
</dbReference>
<evidence type="ECO:0000313" key="2">
    <source>
        <dbReference type="EMBL" id="KAJ1118738.1"/>
    </source>
</evidence>
<keyword evidence="3" id="KW-1185">Reference proteome</keyword>
<reference evidence="2" key="1">
    <citation type="journal article" date="2022" name="bioRxiv">
        <title>Sequencing and chromosome-scale assembly of the giantPleurodeles waltlgenome.</title>
        <authorList>
            <person name="Brown T."/>
            <person name="Elewa A."/>
            <person name="Iarovenko S."/>
            <person name="Subramanian E."/>
            <person name="Araus A.J."/>
            <person name="Petzold A."/>
            <person name="Susuki M."/>
            <person name="Suzuki K.-i.T."/>
            <person name="Hayashi T."/>
            <person name="Toyoda A."/>
            <person name="Oliveira C."/>
            <person name="Osipova E."/>
            <person name="Leigh N.D."/>
            <person name="Simon A."/>
            <person name="Yun M.H."/>
        </authorList>
    </citation>
    <scope>NUCLEOTIDE SEQUENCE</scope>
    <source>
        <strain evidence="2">20211129_DDA</strain>
        <tissue evidence="2">Liver</tissue>
    </source>
</reference>
<dbReference type="Proteomes" id="UP001066276">
    <property type="component" value="Chromosome 8"/>
</dbReference>
<evidence type="ECO:0000313" key="3">
    <source>
        <dbReference type="Proteomes" id="UP001066276"/>
    </source>
</evidence>
<proteinExistence type="predicted"/>
<dbReference type="AlphaFoldDB" id="A0AAV7NZI3"/>
<comment type="caution">
    <text evidence="2">The sequence shown here is derived from an EMBL/GenBank/DDBJ whole genome shotgun (WGS) entry which is preliminary data.</text>
</comment>
<accession>A0AAV7NZI3</accession>